<gene>
    <name evidence="1" type="ORF">S01H1_30999</name>
</gene>
<evidence type="ECO:0008006" key="2">
    <source>
        <dbReference type="Google" id="ProtNLM"/>
    </source>
</evidence>
<organism evidence="1">
    <name type="scientific">marine sediment metagenome</name>
    <dbReference type="NCBI Taxonomy" id="412755"/>
    <lineage>
        <taxon>unclassified sequences</taxon>
        <taxon>metagenomes</taxon>
        <taxon>ecological metagenomes</taxon>
    </lineage>
</organism>
<dbReference type="EMBL" id="BARS01019106">
    <property type="protein sequence ID" value="GAF87416.1"/>
    <property type="molecule type" value="Genomic_DNA"/>
</dbReference>
<accession>X0TJI7</accession>
<feature type="non-terminal residue" evidence="1">
    <location>
        <position position="1"/>
    </location>
</feature>
<comment type="caution">
    <text evidence="1">The sequence shown here is derived from an EMBL/GenBank/DDBJ whole genome shotgun (WGS) entry which is preliminary data.</text>
</comment>
<protein>
    <recommendedName>
        <fullName evidence="2">N-acetylgalactosamine 6-sulfate sulfatase</fullName>
    </recommendedName>
</protein>
<sequence length="139" mass="15472">GVDSEPAAMLCSANWIGPCADSWGDLLDSEERMKNGYWDLQVEKSGKYKIELYGWPKQTKAAFGDVLPRIDDPIPGRPVAKAMLKLGEKELTMKTSPSELSAVFTVPLKKGDKPRLQSWLYDKNGKDLGGSFFVYITKL</sequence>
<evidence type="ECO:0000313" key="1">
    <source>
        <dbReference type="EMBL" id="GAF87416.1"/>
    </source>
</evidence>
<dbReference type="AlphaFoldDB" id="X0TJI7"/>
<name>X0TJI7_9ZZZZ</name>
<proteinExistence type="predicted"/>
<reference evidence="1" key="1">
    <citation type="journal article" date="2014" name="Front. Microbiol.">
        <title>High frequency of phylogenetically diverse reductive dehalogenase-homologous genes in deep subseafloor sedimentary metagenomes.</title>
        <authorList>
            <person name="Kawai M."/>
            <person name="Futagami T."/>
            <person name="Toyoda A."/>
            <person name="Takaki Y."/>
            <person name="Nishi S."/>
            <person name="Hori S."/>
            <person name="Arai W."/>
            <person name="Tsubouchi T."/>
            <person name="Morono Y."/>
            <person name="Uchiyama I."/>
            <person name="Ito T."/>
            <person name="Fujiyama A."/>
            <person name="Inagaki F."/>
            <person name="Takami H."/>
        </authorList>
    </citation>
    <scope>NUCLEOTIDE SEQUENCE</scope>
    <source>
        <strain evidence="1">Expedition CK06-06</strain>
    </source>
</reference>